<feature type="domain" description="Aminoglycoside phosphotransferase" evidence="1">
    <location>
        <begin position="31"/>
        <end position="256"/>
    </location>
</feature>
<dbReference type="PANTHER" id="PTHR47829">
    <property type="entry name" value="HYDROLASE, PUTATIVE (AFU_ORTHOLOGUE AFUA_1G12880)-RELATED"/>
    <property type="match status" value="1"/>
</dbReference>
<dbReference type="InterPro" id="IPR052898">
    <property type="entry name" value="ACAD10-like"/>
</dbReference>
<proteinExistence type="predicted"/>
<name>A0ABW9FX62_9NOCA</name>
<dbReference type="Pfam" id="PF01636">
    <property type="entry name" value="APH"/>
    <property type="match status" value="1"/>
</dbReference>
<dbReference type="InterPro" id="IPR011009">
    <property type="entry name" value="Kinase-like_dom_sf"/>
</dbReference>
<evidence type="ECO:0000313" key="3">
    <source>
        <dbReference type="Proteomes" id="UP001629744"/>
    </source>
</evidence>
<comment type="caution">
    <text evidence="2">The sequence shown here is derived from an EMBL/GenBank/DDBJ whole genome shotgun (WGS) entry which is preliminary data.</text>
</comment>
<dbReference type="EMBL" id="JBDLNU010000004">
    <property type="protein sequence ID" value="MFM1730194.1"/>
    <property type="molecule type" value="Genomic_DNA"/>
</dbReference>
<sequence length="345" mass="38321">MSSLTDTGIRDEAVSAWFVEHIDGVRGPVRLERIAGGRSNLTYLATDEPGARWVLRRPPLGMAHSRAHDVLREAEVLDRLRETPVPAPLVAGRCDDDAVTGAPFFVMNHIDGVVLRDPETVTATVPDDHRPAVATALVRALADMHAVDPRDVGWGELADRDDYVSRQLRRWSTNWAEDRVRVLDDIGRAHDRLVERIPVQGPARIVHGDFRLDNCLFSPDGTIGGILDWELATVGDPLADLGQLLAYWAHPDDEVCALENPPTRVPGFPSRDALIEQYLAAVRPDTVPDIDFYIAYNWWKIACIVEGVYTRTLRGAMGASDRSPESFGAQAERLAAQAWRYAQRL</sequence>
<dbReference type="Gene3D" id="3.90.1200.10">
    <property type="match status" value="1"/>
</dbReference>
<evidence type="ECO:0000313" key="2">
    <source>
        <dbReference type="EMBL" id="MFM1730194.1"/>
    </source>
</evidence>
<reference evidence="2 3" key="1">
    <citation type="submission" date="2023-11" db="EMBL/GenBank/DDBJ databases">
        <authorList>
            <person name="Val-Calvo J."/>
            <person name="Scortti M."/>
            <person name="Vazquez-Boland J."/>
        </authorList>
    </citation>
    <scope>NUCLEOTIDE SEQUENCE [LARGE SCALE GENOMIC DNA]</scope>
    <source>
        <strain evidence="2 3">DSM 46662</strain>
    </source>
</reference>
<gene>
    <name evidence="2" type="ORF">ABEU19_003720</name>
</gene>
<organism evidence="2 3">
    <name type="scientific">Prescottella soli</name>
    <dbReference type="NCBI Taxonomy" id="1543852"/>
    <lineage>
        <taxon>Bacteria</taxon>
        <taxon>Bacillati</taxon>
        <taxon>Actinomycetota</taxon>
        <taxon>Actinomycetes</taxon>
        <taxon>Mycobacteriales</taxon>
        <taxon>Nocardiaceae</taxon>
        <taxon>Prescottella</taxon>
    </lineage>
</organism>
<dbReference type="Gene3D" id="3.30.200.20">
    <property type="entry name" value="Phosphorylase Kinase, domain 1"/>
    <property type="match status" value="1"/>
</dbReference>
<protein>
    <submittedName>
        <fullName evidence="2">Phosphotransferase family protein</fullName>
    </submittedName>
</protein>
<dbReference type="SUPFAM" id="SSF56112">
    <property type="entry name" value="Protein kinase-like (PK-like)"/>
    <property type="match status" value="1"/>
</dbReference>
<dbReference type="Proteomes" id="UP001629744">
    <property type="component" value="Unassembled WGS sequence"/>
</dbReference>
<dbReference type="CDD" id="cd05154">
    <property type="entry name" value="ACAD10_11_N-like"/>
    <property type="match status" value="1"/>
</dbReference>
<dbReference type="RefSeq" id="WP_348603072.1">
    <property type="nucleotide sequence ID" value="NZ_CP157276.1"/>
</dbReference>
<dbReference type="InterPro" id="IPR002575">
    <property type="entry name" value="Aminoglycoside_PTrfase"/>
</dbReference>
<keyword evidence="3" id="KW-1185">Reference proteome</keyword>
<evidence type="ECO:0000259" key="1">
    <source>
        <dbReference type="Pfam" id="PF01636"/>
    </source>
</evidence>
<accession>A0ABW9FX62</accession>
<dbReference type="InterPro" id="IPR041726">
    <property type="entry name" value="ACAD10_11_N"/>
</dbReference>
<dbReference type="PANTHER" id="PTHR47829:SF1">
    <property type="entry name" value="HAD FAMILY PHOSPHATASE"/>
    <property type="match status" value="1"/>
</dbReference>